<organism evidence="1 2">
    <name type="scientific">Mycobacterium tuberculosis</name>
    <dbReference type="NCBI Taxonomy" id="1773"/>
    <lineage>
        <taxon>Bacteria</taxon>
        <taxon>Bacillati</taxon>
        <taxon>Actinomycetota</taxon>
        <taxon>Actinomycetes</taxon>
        <taxon>Mycobacteriales</taxon>
        <taxon>Mycobacteriaceae</taxon>
        <taxon>Mycobacterium</taxon>
        <taxon>Mycobacterium tuberculosis complex</taxon>
    </lineage>
</organism>
<accession>A0A655I6J6</accession>
<name>A0A655I6J6_MYCTX</name>
<protein>
    <submittedName>
        <fullName evidence="1">Putative F420-dependent oxidoreductase, MSMEG_4141 family</fullName>
    </submittedName>
</protein>
<sequence>MVAYGTPDAIAARLNEHLLAGADHVPIQVLTEDDNLVSALTELAKPLRLT</sequence>
<gene>
    <name evidence="1" type="ORF">ERS007720_00525</name>
</gene>
<proteinExistence type="predicted"/>
<reference evidence="1 2" key="1">
    <citation type="submission" date="2015-03" db="EMBL/GenBank/DDBJ databases">
        <authorList>
            <consortium name="Pathogen Informatics"/>
        </authorList>
    </citation>
    <scope>NUCLEOTIDE SEQUENCE [LARGE SCALE GENOMIC DNA]</scope>
    <source>
        <strain evidence="1 2">M09401471</strain>
    </source>
</reference>
<evidence type="ECO:0000313" key="1">
    <source>
        <dbReference type="EMBL" id="COV58995.1"/>
    </source>
</evidence>
<dbReference type="EMBL" id="CSAJ01000040">
    <property type="protein sequence ID" value="COV58995.1"/>
    <property type="molecule type" value="Genomic_DNA"/>
</dbReference>
<evidence type="ECO:0000313" key="2">
    <source>
        <dbReference type="Proteomes" id="UP000044938"/>
    </source>
</evidence>
<dbReference type="AlphaFoldDB" id="A0A655I6J6"/>
<dbReference type="Proteomes" id="UP000044938">
    <property type="component" value="Unassembled WGS sequence"/>
</dbReference>